<dbReference type="InterPro" id="IPR045861">
    <property type="entry name" value="CorA_cytoplasmic_dom"/>
</dbReference>
<reference evidence="8" key="1">
    <citation type="journal article" date="2019" name="Int. J. Syst. Evol. Microbiol.">
        <title>The Global Catalogue of Microorganisms (GCM) 10K type strain sequencing project: providing services to taxonomists for standard genome sequencing and annotation.</title>
        <authorList>
            <consortium name="The Broad Institute Genomics Platform"/>
            <consortium name="The Broad Institute Genome Sequencing Center for Infectious Disease"/>
            <person name="Wu L."/>
            <person name="Ma J."/>
        </authorList>
    </citation>
    <scope>NUCLEOTIDE SEQUENCE [LARGE SCALE GENOMIC DNA]</scope>
    <source>
        <strain evidence="8">JCM 18424</strain>
    </source>
</reference>
<sequence>MMTIYSRNIGQEMAKVDALTQNNWIEMVAPSVDEIAQLTQELSLPAYFLEEATDKNVRPKIESEGANQLFIIHLPYSDPNVAHSGLDIKYRTIPFAIILTGTHFITVCQEKTPFTAQYFMEQNLNFGAAYHTQNTLNILNQTADDYIVLTQKIENEITAAEDELSRSYRNPELYTLLYLNESLLYMATSLKQMLYTMRKIEQDGILEMHRDDREIYIDALVELEQAYAVTEINQLNSNNVMDAYGNIIQNNVSHVVKLLTAVTIVLSIPTMIASIYGMNVPLPYQDEPEAFSILIGVMVVMSVVVALIFRKKNYF</sequence>
<evidence type="ECO:0000313" key="7">
    <source>
        <dbReference type="EMBL" id="GAA5094532.1"/>
    </source>
</evidence>
<gene>
    <name evidence="7" type="ORF">GCM10023338_02900</name>
</gene>
<feature type="transmembrane region" description="Helical" evidence="6">
    <location>
        <begin position="258"/>
        <end position="278"/>
    </location>
</feature>
<feature type="transmembrane region" description="Helical" evidence="6">
    <location>
        <begin position="290"/>
        <end position="309"/>
    </location>
</feature>
<organism evidence="7 8">
    <name type="scientific">Wohlfahrtiimonas larvae</name>
    <dbReference type="NCBI Taxonomy" id="1157986"/>
    <lineage>
        <taxon>Bacteria</taxon>
        <taxon>Pseudomonadati</taxon>
        <taxon>Pseudomonadota</taxon>
        <taxon>Gammaproteobacteria</taxon>
        <taxon>Cardiobacteriales</taxon>
        <taxon>Ignatzschineriaceae</taxon>
        <taxon>Wohlfahrtiimonas</taxon>
    </lineage>
</organism>
<dbReference type="PANTHER" id="PTHR47891:SF2">
    <property type="entry name" value="MAGNESIUM AND COBALT TRANSPORTER"/>
    <property type="match status" value="1"/>
</dbReference>
<dbReference type="InterPro" id="IPR002523">
    <property type="entry name" value="MgTranspt_CorA/ZnTranspt_ZntB"/>
</dbReference>
<evidence type="ECO:0000256" key="1">
    <source>
        <dbReference type="ARBA" id="ARBA00004141"/>
    </source>
</evidence>
<comment type="caution">
    <text evidence="7">The sequence shown here is derived from an EMBL/GenBank/DDBJ whole genome shotgun (WGS) entry which is preliminary data.</text>
</comment>
<dbReference type="PANTHER" id="PTHR47891">
    <property type="entry name" value="TRANSPORTER-RELATED"/>
    <property type="match status" value="1"/>
</dbReference>
<accession>A0ABP9MH04</accession>
<keyword evidence="3 6" id="KW-0812">Transmembrane</keyword>
<dbReference type="InterPro" id="IPR047199">
    <property type="entry name" value="CorA-like"/>
</dbReference>
<name>A0ABP9MH04_9GAMM</name>
<dbReference type="Pfam" id="PF01544">
    <property type="entry name" value="CorA"/>
    <property type="match status" value="1"/>
</dbReference>
<keyword evidence="5 6" id="KW-0472">Membrane</keyword>
<dbReference type="EMBL" id="BAABKE010000001">
    <property type="protein sequence ID" value="GAA5094532.1"/>
    <property type="molecule type" value="Genomic_DNA"/>
</dbReference>
<dbReference type="RefSeq" id="WP_345666882.1">
    <property type="nucleotide sequence ID" value="NZ_BAABKE010000001.1"/>
</dbReference>
<evidence type="ECO:0000256" key="3">
    <source>
        <dbReference type="ARBA" id="ARBA00022692"/>
    </source>
</evidence>
<comment type="subcellular location">
    <subcellularLocation>
        <location evidence="1">Membrane</location>
        <topology evidence="1">Multi-pass membrane protein</topology>
    </subcellularLocation>
</comment>
<keyword evidence="8" id="KW-1185">Reference proteome</keyword>
<proteinExistence type="inferred from homology"/>
<dbReference type="SUPFAM" id="SSF143865">
    <property type="entry name" value="CorA soluble domain-like"/>
    <property type="match status" value="1"/>
</dbReference>
<dbReference type="Gene3D" id="1.20.58.340">
    <property type="entry name" value="Magnesium transport protein CorA, transmembrane region"/>
    <property type="match status" value="2"/>
</dbReference>
<dbReference type="Gene3D" id="3.30.460.20">
    <property type="entry name" value="CorA soluble domain-like"/>
    <property type="match status" value="1"/>
</dbReference>
<evidence type="ECO:0000313" key="8">
    <source>
        <dbReference type="Proteomes" id="UP001500631"/>
    </source>
</evidence>
<dbReference type="SUPFAM" id="SSF144083">
    <property type="entry name" value="Magnesium transport protein CorA, transmembrane region"/>
    <property type="match status" value="1"/>
</dbReference>
<evidence type="ECO:0000256" key="6">
    <source>
        <dbReference type="SAM" id="Phobius"/>
    </source>
</evidence>
<evidence type="ECO:0000256" key="5">
    <source>
        <dbReference type="ARBA" id="ARBA00023136"/>
    </source>
</evidence>
<dbReference type="Proteomes" id="UP001500631">
    <property type="component" value="Unassembled WGS sequence"/>
</dbReference>
<comment type="similarity">
    <text evidence="2">Belongs to the CorA metal ion transporter (MIT) (TC 1.A.35) family.</text>
</comment>
<evidence type="ECO:0000256" key="4">
    <source>
        <dbReference type="ARBA" id="ARBA00022989"/>
    </source>
</evidence>
<dbReference type="InterPro" id="IPR045863">
    <property type="entry name" value="CorA_TM1_TM2"/>
</dbReference>
<evidence type="ECO:0000256" key="2">
    <source>
        <dbReference type="ARBA" id="ARBA00009765"/>
    </source>
</evidence>
<dbReference type="CDD" id="cd12827">
    <property type="entry name" value="EcCorA_ZntB-like_u2"/>
    <property type="match status" value="1"/>
</dbReference>
<keyword evidence="4 6" id="KW-1133">Transmembrane helix</keyword>
<protein>
    <submittedName>
        <fullName evidence="7">Magnesium transporter CorA family protein</fullName>
    </submittedName>
</protein>